<comment type="caution">
    <text evidence="4">The sequence shown here is derived from an EMBL/GenBank/DDBJ whole genome shotgun (WGS) entry which is preliminary data.</text>
</comment>
<keyword evidence="5" id="KW-1185">Reference proteome</keyword>
<protein>
    <submittedName>
        <fullName evidence="4">DNA adenine methylase</fullName>
    </submittedName>
</protein>
<name>A0A6N6VYN9_9BACT</name>
<proteinExistence type="predicted"/>
<dbReference type="Gene3D" id="3.40.50.150">
    <property type="entry name" value="Vaccinia Virus protein VP39"/>
    <property type="match status" value="1"/>
</dbReference>
<keyword evidence="2" id="KW-0808">Transferase</keyword>
<dbReference type="Pfam" id="PF02086">
    <property type="entry name" value="MethyltransfD12"/>
    <property type="match status" value="1"/>
</dbReference>
<accession>A0A6N6VYN9</accession>
<dbReference type="PANTHER" id="PTHR30481:SF3">
    <property type="entry name" value="DNA ADENINE METHYLASE"/>
    <property type="match status" value="1"/>
</dbReference>
<dbReference type="GO" id="GO:0043565">
    <property type="term" value="F:sequence-specific DNA binding"/>
    <property type="evidence" value="ECO:0007669"/>
    <property type="project" value="TreeGrafter"/>
</dbReference>
<dbReference type="GO" id="GO:0006298">
    <property type="term" value="P:mismatch repair"/>
    <property type="evidence" value="ECO:0007669"/>
    <property type="project" value="TreeGrafter"/>
</dbReference>
<evidence type="ECO:0000256" key="3">
    <source>
        <dbReference type="ARBA" id="ARBA00022691"/>
    </source>
</evidence>
<evidence type="ECO:0000256" key="1">
    <source>
        <dbReference type="ARBA" id="ARBA00022603"/>
    </source>
</evidence>
<dbReference type="SUPFAM" id="SSF53335">
    <property type="entry name" value="S-adenosyl-L-methionine-dependent methyltransferases"/>
    <property type="match status" value="1"/>
</dbReference>
<dbReference type="PANTHER" id="PTHR30481">
    <property type="entry name" value="DNA ADENINE METHYLASE"/>
    <property type="match status" value="1"/>
</dbReference>
<evidence type="ECO:0000313" key="4">
    <source>
        <dbReference type="EMBL" id="KAB8040026.1"/>
    </source>
</evidence>
<dbReference type="GO" id="GO:1904047">
    <property type="term" value="F:S-adenosyl-L-methionine binding"/>
    <property type="evidence" value="ECO:0007669"/>
    <property type="project" value="TreeGrafter"/>
</dbReference>
<reference evidence="4 5" key="1">
    <citation type="submission" date="2019-10" db="EMBL/GenBank/DDBJ databases">
        <title>New species of Slilvanegrellaceae.</title>
        <authorList>
            <person name="Pitt A."/>
            <person name="Hahn M.W."/>
        </authorList>
    </citation>
    <scope>NUCLEOTIDE SEQUENCE [LARGE SCALE GENOMIC DNA]</scope>
    <source>
        <strain evidence="4 5">SP-Ram-0.45-NSY-1</strain>
    </source>
</reference>
<sequence length="88" mass="10458">MNERKSFVLPFDHDNKAKPILKWAGGKSSILLELFEFFPKKFNRYYEPFLGGGAVFLSLNKNFKNEFINDMNKDIYTLYRIIQKNLMN</sequence>
<dbReference type="GO" id="GO:0009307">
    <property type="term" value="P:DNA restriction-modification system"/>
    <property type="evidence" value="ECO:0007669"/>
    <property type="project" value="InterPro"/>
</dbReference>
<keyword evidence="1 4" id="KW-0489">Methyltransferase</keyword>
<organism evidence="4 5">
    <name type="scientific">Silvanigrella paludirubra</name>
    <dbReference type="NCBI Taxonomy" id="2499159"/>
    <lineage>
        <taxon>Bacteria</taxon>
        <taxon>Pseudomonadati</taxon>
        <taxon>Bdellovibrionota</taxon>
        <taxon>Oligoflexia</taxon>
        <taxon>Silvanigrellales</taxon>
        <taxon>Silvanigrellaceae</taxon>
        <taxon>Silvanigrella</taxon>
    </lineage>
</organism>
<evidence type="ECO:0000313" key="5">
    <source>
        <dbReference type="Proteomes" id="UP000437748"/>
    </source>
</evidence>
<gene>
    <name evidence="4" type="ORF">GCL60_07110</name>
</gene>
<keyword evidence="3" id="KW-0949">S-adenosyl-L-methionine</keyword>
<dbReference type="EMBL" id="WFLM01000002">
    <property type="protein sequence ID" value="KAB8040026.1"/>
    <property type="molecule type" value="Genomic_DNA"/>
</dbReference>
<dbReference type="PRINTS" id="PR00505">
    <property type="entry name" value="D12N6MTFRASE"/>
</dbReference>
<evidence type="ECO:0000256" key="2">
    <source>
        <dbReference type="ARBA" id="ARBA00022679"/>
    </source>
</evidence>
<dbReference type="GO" id="GO:0032259">
    <property type="term" value="P:methylation"/>
    <property type="evidence" value="ECO:0007669"/>
    <property type="project" value="UniProtKB-KW"/>
</dbReference>
<dbReference type="InterPro" id="IPR012327">
    <property type="entry name" value="MeTrfase_D12"/>
</dbReference>
<dbReference type="GO" id="GO:0009007">
    <property type="term" value="F:site-specific DNA-methyltransferase (adenine-specific) activity"/>
    <property type="evidence" value="ECO:0007669"/>
    <property type="project" value="UniProtKB-EC"/>
</dbReference>
<dbReference type="Proteomes" id="UP000437748">
    <property type="component" value="Unassembled WGS sequence"/>
</dbReference>
<dbReference type="AlphaFoldDB" id="A0A6N6VYN9"/>
<dbReference type="InterPro" id="IPR029063">
    <property type="entry name" value="SAM-dependent_MTases_sf"/>
</dbReference>